<accession>A0A3A9JWR1</accession>
<dbReference type="GO" id="GO:0000155">
    <property type="term" value="F:phosphorelay sensor kinase activity"/>
    <property type="evidence" value="ECO:0007669"/>
    <property type="project" value="InterPro"/>
</dbReference>
<feature type="domain" description="PAS" evidence="11">
    <location>
        <begin position="665"/>
        <end position="735"/>
    </location>
</feature>
<dbReference type="FunFam" id="3.30.450.20:FF:000099">
    <property type="entry name" value="Sensory box sensor histidine kinase"/>
    <property type="match status" value="1"/>
</dbReference>
<evidence type="ECO:0000256" key="6">
    <source>
        <dbReference type="PROSITE-ProRule" id="PRU00169"/>
    </source>
</evidence>
<dbReference type="SMART" id="SM00387">
    <property type="entry name" value="HATPase_c"/>
    <property type="match status" value="1"/>
</dbReference>
<evidence type="ECO:0000313" key="15">
    <source>
        <dbReference type="Proteomes" id="UP000274097"/>
    </source>
</evidence>
<sequence>MGCPGRHGRGRTGTCAHHPFRAHRRLLAPADAGHGRGTPRGCPAGGAVMPPDEQADQTELARLRRREAELEAEVAQLRAGMREEGSASPGSLNAALQRVNAELRRSQAELQKSSELHRLILESATDYAIFSMDLSGRVTSWNEGARRTLGWEEAEILGQPGSVIFLPEDRATGLPGAEMDIALEHGRAEGERWHVRKDGSRFWARGQMMPLRDGEVRGFLKILRDRTEERRSQQEAELAEARAADLLEAMGDAFMAMDRDFRIVQVNGRAIELEGRSREDLLGQVHWDLWPASVGTPLEAAYRRCLEERVPVTLENHYVSDHRDTWFEIRAYPTADGIVVFYRDISDRKRDEHVLRMRARRLEIVSETAARFLDTGDPDEVLRSLFQSLADEFGIDAALSFVADEGENALHLAARFGLPPEVEAEVARIDMDGSSVCGHVACTRRAMYVGNVQASDDPRTGIVRRHGIRAYAAFPLLAAERLLGTLSFGTRRRDRFSNADLLFMGTLAQQAAAARERLRAETELRQQTDLLATITEHAAEALFLMDPEGRITFANPAAEQMFGWQRGELMGRALHDLLHHHHEDGQPYSASECPLVRALSSGEVLRGHEDVFFRKTGDTVDVACSNAPILVEGRVTGAVLVVHDITERRRAVRALAESEARLRESEGRFRLLASSSPAIIWLGHQDGTLSYLNDAWYEYTGLTAEESLPLGWDRILHPEDAGTLLTAWQKARSEGGIYAVDCRFRRHDGAYRWFQIRGMPVRDTSGEITVWLGNNTDIHDRRTLADALLAINEALEARVAERTADLDRMWRLSTDIMLVGRFDSTMTAVNPAWRTLLGWSEAELLGSRFLDLIHPEDREASTAAVGQLAEGARVLHFQNRYRHKDGSYRWISWTGVPDESFIHAVGRDITAEKIAAEELERAQEQLRQSQKMEAVGQLTGGLAHDFNNLLTGITGSLDLIGLRIARGQTQDLSRYLEAAQSSAQRAATLTHRLLAFSRRQTLDPKPTGITRLVSSMEDLIRRSVGPAIQVETAIPPDLWMTLCDPNQLENALLNLAINGRDAMPDGGRLTIEAVNKSLGDPRAARLRGVEPGEYVMVSVTDTGTGMPPEVAERAFEPFYTTKPLGQGTGLGLSMVYGFAQQSGGRVRITSEVGRGTAVHIYLPRYVGETVADVAAEAPSGALGAGAKGSVLVVDDEPVIRMLVTEVLEELGYDTIEAADGPEGLRILQSPRRLDLLVTDVGLPGGVNGRQLADAARQHRPGLKVLFITGYAENAVIGNVSLEPGMQVITKPFAMTALASRIRAMTGDALNETCEP</sequence>
<dbReference type="InterPro" id="IPR035965">
    <property type="entry name" value="PAS-like_dom_sf"/>
</dbReference>
<dbReference type="EMBL" id="RAQU01000020">
    <property type="protein sequence ID" value="RKK05228.1"/>
    <property type="molecule type" value="Genomic_DNA"/>
</dbReference>
<comment type="catalytic activity">
    <reaction evidence="1">
        <text>ATP + protein L-histidine = ADP + protein N-phospho-L-histidine.</text>
        <dbReference type="EC" id="2.7.13.3"/>
    </reaction>
</comment>
<keyword evidence="5" id="KW-0418">Kinase</keyword>
<dbReference type="GO" id="GO:0006355">
    <property type="term" value="P:regulation of DNA-templated transcription"/>
    <property type="evidence" value="ECO:0007669"/>
    <property type="project" value="InterPro"/>
</dbReference>
<dbReference type="Pfam" id="PF02518">
    <property type="entry name" value="HATPase_c"/>
    <property type="match status" value="1"/>
</dbReference>
<dbReference type="InterPro" id="IPR001789">
    <property type="entry name" value="Sig_transdc_resp-reg_receiver"/>
</dbReference>
<dbReference type="InterPro" id="IPR052162">
    <property type="entry name" value="Sensor_kinase/Photoreceptor"/>
</dbReference>
<organism evidence="13 16">
    <name type="scientific">Teichococcus wenyumeiae</name>
    <dbReference type="NCBI Taxonomy" id="2478470"/>
    <lineage>
        <taxon>Bacteria</taxon>
        <taxon>Pseudomonadati</taxon>
        <taxon>Pseudomonadota</taxon>
        <taxon>Alphaproteobacteria</taxon>
        <taxon>Acetobacterales</taxon>
        <taxon>Roseomonadaceae</taxon>
        <taxon>Roseomonas</taxon>
    </lineage>
</organism>
<evidence type="ECO:0000259" key="11">
    <source>
        <dbReference type="PROSITE" id="PS50112"/>
    </source>
</evidence>
<evidence type="ECO:0000313" key="16">
    <source>
        <dbReference type="Proteomes" id="UP000278036"/>
    </source>
</evidence>
<feature type="modified residue" description="4-aspartylphosphate" evidence="6">
    <location>
        <position position="1239"/>
    </location>
</feature>
<feature type="coiled-coil region" evidence="7">
    <location>
        <begin position="53"/>
        <end position="116"/>
    </location>
</feature>
<feature type="domain" description="Response regulatory" evidence="10">
    <location>
        <begin position="1189"/>
        <end position="1305"/>
    </location>
</feature>
<dbReference type="SMART" id="SM00091">
    <property type="entry name" value="PAS"/>
    <property type="match status" value="5"/>
</dbReference>
<gene>
    <name evidence="13" type="ORF">D6Z83_05170</name>
    <name evidence="14" type="ORF">EBE87_18735</name>
</gene>
<dbReference type="Gene3D" id="3.30.450.40">
    <property type="match status" value="1"/>
</dbReference>
<evidence type="ECO:0000259" key="10">
    <source>
        <dbReference type="PROSITE" id="PS50110"/>
    </source>
</evidence>
<feature type="domain" description="PAS" evidence="11">
    <location>
        <begin position="802"/>
        <end position="872"/>
    </location>
</feature>
<dbReference type="SMART" id="SM00065">
    <property type="entry name" value="GAF"/>
    <property type="match status" value="1"/>
</dbReference>
<dbReference type="InterPro" id="IPR013656">
    <property type="entry name" value="PAS_4"/>
</dbReference>
<evidence type="ECO:0000313" key="13">
    <source>
        <dbReference type="EMBL" id="RKK05228.1"/>
    </source>
</evidence>
<dbReference type="SMART" id="SM00388">
    <property type="entry name" value="HisKA"/>
    <property type="match status" value="1"/>
</dbReference>
<evidence type="ECO:0000256" key="7">
    <source>
        <dbReference type="SAM" id="Coils"/>
    </source>
</evidence>
<dbReference type="InterPro" id="IPR004358">
    <property type="entry name" value="Sig_transdc_His_kin-like_C"/>
</dbReference>
<keyword evidence="7" id="KW-0175">Coiled coil</keyword>
<dbReference type="InterPro" id="IPR000700">
    <property type="entry name" value="PAS-assoc_C"/>
</dbReference>
<evidence type="ECO:0000313" key="14">
    <source>
        <dbReference type="EMBL" id="RMI19902.1"/>
    </source>
</evidence>
<dbReference type="EC" id="2.7.13.3" evidence="2"/>
<dbReference type="NCBIfam" id="TIGR00229">
    <property type="entry name" value="sensory_box"/>
    <property type="match status" value="5"/>
</dbReference>
<dbReference type="InterPro" id="IPR029016">
    <property type="entry name" value="GAF-like_dom_sf"/>
</dbReference>
<dbReference type="InterPro" id="IPR001610">
    <property type="entry name" value="PAC"/>
</dbReference>
<protein>
    <recommendedName>
        <fullName evidence="2">histidine kinase</fullName>
        <ecNumber evidence="2">2.7.13.3</ecNumber>
    </recommendedName>
</protein>
<dbReference type="Pfam" id="PF08447">
    <property type="entry name" value="PAS_3"/>
    <property type="match status" value="2"/>
</dbReference>
<dbReference type="Proteomes" id="UP000274097">
    <property type="component" value="Unassembled WGS sequence"/>
</dbReference>
<feature type="domain" description="PAC" evidence="12">
    <location>
        <begin position="188"/>
        <end position="238"/>
    </location>
</feature>
<feature type="compositionally biased region" description="Basic residues" evidence="8">
    <location>
        <begin position="1"/>
        <end position="10"/>
    </location>
</feature>
<dbReference type="SMART" id="SM00086">
    <property type="entry name" value="PAC"/>
    <property type="match status" value="4"/>
</dbReference>
<dbReference type="InterPro" id="IPR036097">
    <property type="entry name" value="HisK_dim/P_sf"/>
</dbReference>
<dbReference type="InterPro" id="IPR011006">
    <property type="entry name" value="CheY-like_superfamily"/>
</dbReference>
<dbReference type="InterPro" id="IPR003018">
    <property type="entry name" value="GAF"/>
</dbReference>
<feature type="region of interest" description="Disordered" evidence="8">
    <location>
        <begin position="30"/>
        <end position="52"/>
    </location>
</feature>
<dbReference type="InterPro" id="IPR005467">
    <property type="entry name" value="His_kinase_dom"/>
</dbReference>
<feature type="domain" description="PAS" evidence="11">
    <location>
        <begin position="239"/>
        <end position="284"/>
    </location>
</feature>
<evidence type="ECO:0000256" key="3">
    <source>
        <dbReference type="ARBA" id="ARBA00022553"/>
    </source>
</evidence>
<dbReference type="InterPro" id="IPR000014">
    <property type="entry name" value="PAS"/>
</dbReference>
<dbReference type="InterPro" id="IPR013655">
    <property type="entry name" value="PAS_fold_3"/>
</dbReference>
<dbReference type="SUPFAM" id="SSF55781">
    <property type="entry name" value="GAF domain-like"/>
    <property type="match status" value="1"/>
</dbReference>
<dbReference type="InParanoid" id="A0A3A9JWR1"/>
<dbReference type="PRINTS" id="PR00344">
    <property type="entry name" value="BCTRLSENSOR"/>
</dbReference>
<dbReference type="SUPFAM" id="SSF47384">
    <property type="entry name" value="Homodimeric domain of signal transducing histidine kinase"/>
    <property type="match status" value="1"/>
</dbReference>
<evidence type="ECO:0000259" key="9">
    <source>
        <dbReference type="PROSITE" id="PS50109"/>
    </source>
</evidence>
<dbReference type="PANTHER" id="PTHR43304:SF1">
    <property type="entry name" value="PAC DOMAIN-CONTAINING PROTEIN"/>
    <property type="match status" value="1"/>
</dbReference>
<dbReference type="Pfam" id="PF13185">
    <property type="entry name" value="GAF_2"/>
    <property type="match status" value="1"/>
</dbReference>
<dbReference type="InterPro" id="IPR003594">
    <property type="entry name" value="HATPase_dom"/>
</dbReference>
<dbReference type="CDD" id="cd18161">
    <property type="entry name" value="REC_hyHK_blue-like"/>
    <property type="match status" value="1"/>
</dbReference>
<keyword evidence="4" id="KW-0808">Transferase</keyword>
<evidence type="ECO:0000256" key="8">
    <source>
        <dbReference type="SAM" id="MobiDB-lite"/>
    </source>
</evidence>
<keyword evidence="15" id="KW-1185">Reference proteome</keyword>
<name>A0A3A9JWR1_9PROT</name>
<dbReference type="SMART" id="SM00448">
    <property type="entry name" value="REC"/>
    <property type="match status" value="1"/>
</dbReference>
<dbReference type="Gene3D" id="3.30.450.20">
    <property type="entry name" value="PAS domain"/>
    <property type="match status" value="5"/>
</dbReference>
<proteinExistence type="predicted"/>
<dbReference type="Pfam" id="PF00072">
    <property type="entry name" value="Response_reg"/>
    <property type="match status" value="1"/>
</dbReference>
<dbReference type="CDD" id="cd00082">
    <property type="entry name" value="HisKA"/>
    <property type="match status" value="1"/>
</dbReference>
<dbReference type="CDD" id="cd00130">
    <property type="entry name" value="PAS"/>
    <property type="match status" value="5"/>
</dbReference>
<dbReference type="InterPro" id="IPR003661">
    <property type="entry name" value="HisK_dim/P_dom"/>
</dbReference>
<reference evidence="13 16" key="1">
    <citation type="submission" date="2018-09" db="EMBL/GenBank/DDBJ databases">
        <title>Roseomonas sp. nov., isolated from feces of Tibetan antelopes in the Qinghai-Tibet plateau, China.</title>
        <authorList>
            <person name="Tian Z."/>
        </authorList>
    </citation>
    <scope>NUCLEOTIDE SEQUENCE [LARGE SCALE GENOMIC DNA]</scope>
    <source>
        <strain evidence="14 15">Z23</strain>
        <strain evidence="13 16">Z24</strain>
    </source>
</reference>
<dbReference type="Proteomes" id="UP000278036">
    <property type="component" value="Unassembled WGS sequence"/>
</dbReference>
<evidence type="ECO:0000256" key="4">
    <source>
        <dbReference type="ARBA" id="ARBA00022679"/>
    </source>
</evidence>
<dbReference type="PROSITE" id="PS50109">
    <property type="entry name" value="HIS_KIN"/>
    <property type="match status" value="1"/>
</dbReference>
<dbReference type="Pfam" id="PF08448">
    <property type="entry name" value="PAS_4"/>
    <property type="match status" value="2"/>
</dbReference>
<feature type="domain" description="PAC" evidence="12">
    <location>
        <begin position="738"/>
        <end position="790"/>
    </location>
</feature>
<evidence type="ECO:0000256" key="2">
    <source>
        <dbReference type="ARBA" id="ARBA00012438"/>
    </source>
</evidence>
<dbReference type="Pfam" id="PF13426">
    <property type="entry name" value="PAS_9"/>
    <property type="match status" value="1"/>
</dbReference>
<dbReference type="Gene3D" id="1.10.287.130">
    <property type="match status" value="1"/>
</dbReference>
<feature type="domain" description="Histidine kinase" evidence="9">
    <location>
        <begin position="941"/>
        <end position="1166"/>
    </location>
</feature>
<dbReference type="PROSITE" id="PS50112">
    <property type="entry name" value="PAS"/>
    <property type="match status" value="5"/>
</dbReference>
<dbReference type="EMBL" id="RFLX01000015">
    <property type="protein sequence ID" value="RMI19902.1"/>
    <property type="molecule type" value="Genomic_DNA"/>
</dbReference>
<feature type="domain" description="PAS" evidence="11">
    <location>
        <begin position="113"/>
        <end position="186"/>
    </location>
</feature>
<feature type="region of interest" description="Disordered" evidence="8">
    <location>
        <begin position="1"/>
        <end position="20"/>
    </location>
</feature>
<dbReference type="SUPFAM" id="SSF55874">
    <property type="entry name" value="ATPase domain of HSP90 chaperone/DNA topoisomerase II/histidine kinase"/>
    <property type="match status" value="1"/>
</dbReference>
<evidence type="ECO:0000256" key="5">
    <source>
        <dbReference type="ARBA" id="ARBA00022777"/>
    </source>
</evidence>
<dbReference type="PROSITE" id="PS50110">
    <property type="entry name" value="RESPONSE_REGULATORY"/>
    <property type="match status" value="1"/>
</dbReference>
<dbReference type="Pfam" id="PF00512">
    <property type="entry name" value="HisKA"/>
    <property type="match status" value="1"/>
</dbReference>
<dbReference type="SUPFAM" id="SSF55785">
    <property type="entry name" value="PYP-like sensor domain (PAS domain)"/>
    <property type="match status" value="5"/>
</dbReference>
<comment type="caution">
    <text evidence="13">The sequence shown here is derived from an EMBL/GenBank/DDBJ whole genome shotgun (WGS) entry which is preliminary data.</text>
</comment>
<evidence type="ECO:0000259" key="12">
    <source>
        <dbReference type="PROSITE" id="PS50113"/>
    </source>
</evidence>
<dbReference type="SUPFAM" id="SSF52172">
    <property type="entry name" value="CheY-like"/>
    <property type="match status" value="1"/>
</dbReference>
<keyword evidence="3 6" id="KW-0597">Phosphoprotein</keyword>
<dbReference type="PANTHER" id="PTHR43304">
    <property type="entry name" value="PHYTOCHROME-LIKE PROTEIN CPH1"/>
    <property type="match status" value="1"/>
</dbReference>
<dbReference type="PROSITE" id="PS50113">
    <property type="entry name" value="PAC"/>
    <property type="match status" value="2"/>
</dbReference>
<dbReference type="InterPro" id="IPR036890">
    <property type="entry name" value="HATPase_C_sf"/>
</dbReference>
<feature type="domain" description="PAS" evidence="11">
    <location>
        <begin position="527"/>
        <end position="602"/>
    </location>
</feature>
<dbReference type="Gene3D" id="3.30.565.10">
    <property type="entry name" value="Histidine kinase-like ATPase, C-terminal domain"/>
    <property type="match status" value="1"/>
</dbReference>
<dbReference type="Gene3D" id="3.40.50.2300">
    <property type="match status" value="1"/>
</dbReference>
<evidence type="ECO:0000256" key="1">
    <source>
        <dbReference type="ARBA" id="ARBA00000085"/>
    </source>
</evidence>